<dbReference type="InterPro" id="IPR058512">
    <property type="entry name" value="DUF8199"/>
</dbReference>
<feature type="signal peptide" evidence="1">
    <location>
        <begin position="1"/>
        <end position="23"/>
    </location>
</feature>
<keyword evidence="3" id="KW-1185">Reference proteome</keyword>
<feature type="chain" id="PRO_5046622144" description="Secreted protein" evidence="1">
    <location>
        <begin position="24"/>
        <end position="138"/>
    </location>
</feature>
<dbReference type="NCBIfam" id="NF047658">
    <property type="entry name" value="HYC_CC_PP"/>
    <property type="match status" value="1"/>
</dbReference>
<name>A0ABS5WBR0_9FLAO</name>
<organism evidence="2 3">
    <name type="scientific">Zobellia barbeyronii</name>
    <dbReference type="NCBI Taxonomy" id="2748009"/>
    <lineage>
        <taxon>Bacteria</taxon>
        <taxon>Pseudomonadati</taxon>
        <taxon>Bacteroidota</taxon>
        <taxon>Flavobacteriia</taxon>
        <taxon>Flavobacteriales</taxon>
        <taxon>Flavobacteriaceae</taxon>
        <taxon>Zobellia</taxon>
    </lineage>
</organism>
<keyword evidence="1" id="KW-0732">Signal</keyword>
<evidence type="ECO:0000313" key="2">
    <source>
        <dbReference type="EMBL" id="MBT2160255.1"/>
    </source>
</evidence>
<gene>
    <name evidence="2" type="ORF">HW347_03200</name>
</gene>
<dbReference type="RefSeq" id="WP_214610492.1">
    <property type="nucleotide sequence ID" value="NZ_JACATN010000001.1"/>
</dbReference>
<dbReference type="EMBL" id="JACATN010000001">
    <property type="protein sequence ID" value="MBT2160255.1"/>
    <property type="molecule type" value="Genomic_DNA"/>
</dbReference>
<reference evidence="3" key="2">
    <citation type="submission" date="2023-07" db="EMBL/GenBank/DDBJ databases">
        <title>Zobellia barbeyronii sp. nov., a new marine flavobacterium, isolated from green and red algae.</title>
        <authorList>
            <person name="Nedashkovskaya O.I."/>
            <person name="Otstavnykh N."/>
            <person name="Zhukova N."/>
            <person name="Guzev K."/>
            <person name="Chausova V."/>
            <person name="Tekutyeva L."/>
            <person name="Mikhailov V."/>
            <person name="Isaeva M."/>
        </authorList>
    </citation>
    <scope>NUCLEOTIDE SEQUENCE [LARGE SCALE GENOMIC DNA]</scope>
    <source>
        <strain evidence="3">KMM 6746</strain>
    </source>
</reference>
<dbReference type="Pfam" id="PF26622">
    <property type="entry name" value="DUF8199"/>
    <property type="match status" value="1"/>
</dbReference>
<evidence type="ECO:0000313" key="3">
    <source>
        <dbReference type="Proteomes" id="UP000740413"/>
    </source>
</evidence>
<evidence type="ECO:0008006" key="4">
    <source>
        <dbReference type="Google" id="ProtNLM"/>
    </source>
</evidence>
<sequence>MKKVFHKISAVCMAFVVMFTAMSFTLDAHYCGDTLVDFSIFQETETCGMEKMQMPESDKDSLSEKSCCSDEQLVVEGQDDLKTSFEQLTLEQQTFVASFVYSYINLFEGLDENIVPFKDYSPPYLIQDVQILHESYLI</sequence>
<reference evidence="2 3" key="1">
    <citation type="submission" date="2020-06" db="EMBL/GenBank/DDBJ databases">
        <authorList>
            <person name="Isaeva M.P."/>
            <person name="Chernysheva N.Y."/>
        </authorList>
    </citation>
    <scope>NUCLEOTIDE SEQUENCE [LARGE SCALE GENOMIC DNA]</scope>
    <source>
        <strain evidence="2 3">KMM 6746</strain>
    </source>
</reference>
<evidence type="ECO:0000256" key="1">
    <source>
        <dbReference type="SAM" id="SignalP"/>
    </source>
</evidence>
<dbReference type="InterPro" id="IPR058060">
    <property type="entry name" value="HYC_CC_PP"/>
</dbReference>
<accession>A0ABS5WBR0</accession>
<protein>
    <recommendedName>
        <fullName evidence="4">Secreted protein</fullName>
    </recommendedName>
</protein>
<dbReference type="Proteomes" id="UP000740413">
    <property type="component" value="Unassembled WGS sequence"/>
</dbReference>
<comment type="caution">
    <text evidence="2">The sequence shown here is derived from an EMBL/GenBank/DDBJ whole genome shotgun (WGS) entry which is preliminary data.</text>
</comment>
<proteinExistence type="predicted"/>